<sequence length="70" mass="7553">MPIDYYDDPAALKANTILPATWAIIEDEEGQIFLQQRQEDGLGSLSGGVRELEESMTQALVQADKGGNGS</sequence>
<proteinExistence type="predicted"/>
<evidence type="ECO:0008006" key="2">
    <source>
        <dbReference type="Google" id="ProtNLM"/>
    </source>
</evidence>
<dbReference type="EMBL" id="AP019377">
    <property type="protein sequence ID" value="BBH92216.1"/>
    <property type="molecule type" value="Genomic_DNA"/>
</dbReference>
<evidence type="ECO:0000313" key="1">
    <source>
        <dbReference type="EMBL" id="BBH92216.1"/>
    </source>
</evidence>
<dbReference type="InterPro" id="IPR015797">
    <property type="entry name" value="NUDIX_hydrolase-like_dom_sf"/>
</dbReference>
<dbReference type="AlphaFoldDB" id="A0A455SXB9"/>
<dbReference type="SUPFAM" id="SSF55811">
    <property type="entry name" value="Nudix"/>
    <property type="match status" value="1"/>
</dbReference>
<protein>
    <recommendedName>
        <fullName evidence="2">Nudix hydrolase domain-containing protein</fullName>
    </recommendedName>
</protein>
<accession>A0A455SXB9</accession>
<name>A0A455SXB9_9CHLR</name>
<organism evidence="1">
    <name type="scientific">Thermogemmatispora argillosa</name>
    <dbReference type="NCBI Taxonomy" id="2045280"/>
    <lineage>
        <taxon>Bacteria</taxon>
        <taxon>Bacillati</taxon>
        <taxon>Chloroflexota</taxon>
        <taxon>Ktedonobacteria</taxon>
        <taxon>Thermogemmatisporales</taxon>
        <taxon>Thermogemmatisporaceae</taxon>
        <taxon>Thermogemmatispora</taxon>
    </lineage>
</organism>
<gene>
    <name evidence="1" type="ORF">KTA_04150</name>
</gene>
<reference evidence="1" key="1">
    <citation type="submission" date="2018-12" db="EMBL/GenBank/DDBJ databases">
        <title>Novel natural products biosynthetic potential of the class Ktedonobacteria.</title>
        <authorList>
            <person name="Zheng Y."/>
            <person name="Saitou A."/>
            <person name="Wang C.M."/>
            <person name="Toyoda A."/>
            <person name="Minakuchi Y."/>
            <person name="Sekiguchi Y."/>
            <person name="Ueda K."/>
            <person name="Takano H."/>
            <person name="Sakai Y."/>
            <person name="Yokota A."/>
            <person name="Yabe S."/>
        </authorList>
    </citation>
    <scope>NUCLEOTIDE SEQUENCE</scope>
    <source>
        <strain evidence="1">A3-2</strain>
    </source>
</reference>